<keyword evidence="4 10" id="KW-0808">Transferase</keyword>
<keyword evidence="5 10" id="KW-0479">Metal-binding</keyword>
<feature type="compositionally biased region" description="Low complexity" evidence="11">
    <location>
        <begin position="598"/>
        <end position="607"/>
    </location>
</feature>
<dbReference type="NCBIfam" id="TIGR00204">
    <property type="entry name" value="dxs"/>
    <property type="match status" value="1"/>
</dbReference>
<evidence type="ECO:0000256" key="6">
    <source>
        <dbReference type="ARBA" id="ARBA00022842"/>
    </source>
</evidence>
<dbReference type="CDD" id="cd07033">
    <property type="entry name" value="TPP_PYR_DXS_TK_like"/>
    <property type="match status" value="1"/>
</dbReference>
<protein>
    <recommendedName>
        <fullName evidence="10">1-deoxy-D-xylulose-5-phosphate synthase</fullName>
        <ecNumber evidence="10">2.2.1.7</ecNumber>
    </recommendedName>
    <alternativeName>
        <fullName evidence="10">1-deoxyxylulose-5-phosphate synthase</fullName>
        <shortName evidence="10">DXP synthase</shortName>
        <shortName evidence="10">DXPS</shortName>
    </alternativeName>
</protein>
<feature type="binding site" evidence="10">
    <location>
        <position position="172"/>
    </location>
    <ligand>
        <name>Mg(2+)</name>
        <dbReference type="ChEBI" id="CHEBI:18420"/>
    </ligand>
</feature>
<dbReference type="GO" id="GO:0030976">
    <property type="term" value="F:thiamine pyrophosphate binding"/>
    <property type="evidence" value="ECO:0007669"/>
    <property type="project" value="UniProtKB-UniRule"/>
</dbReference>
<feature type="binding site" evidence="10">
    <location>
        <position position="71"/>
    </location>
    <ligand>
        <name>thiamine diphosphate</name>
        <dbReference type="ChEBI" id="CHEBI:58937"/>
    </ligand>
</feature>
<dbReference type="Pfam" id="PF02779">
    <property type="entry name" value="Transket_pyr"/>
    <property type="match status" value="1"/>
</dbReference>
<evidence type="ECO:0000313" key="13">
    <source>
        <dbReference type="EMBL" id="HIU47036.1"/>
    </source>
</evidence>
<dbReference type="Pfam" id="PF13292">
    <property type="entry name" value="DXP_synthase_N"/>
    <property type="match status" value="1"/>
</dbReference>
<dbReference type="PANTHER" id="PTHR43322:SF5">
    <property type="entry name" value="1-DEOXY-D-XYLULOSE-5-PHOSPHATE SYNTHASE, CHLOROPLASTIC"/>
    <property type="match status" value="1"/>
</dbReference>
<feature type="binding site" evidence="10">
    <location>
        <position position="143"/>
    </location>
    <ligand>
        <name>Mg(2+)</name>
        <dbReference type="ChEBI" id="CHEBI:18420"/>
    </ligand>
</feature>
<dbReference type="PANTHER" id="PTHR43322">
    <property type="entry name" value="1-D-DEOXYXYLULOSE 5-PHOSPHATE SYNTHASE-RELATED"/>
    <property type="match status" value="1"/>
</dbReference>
<feature type="binding site" evidence="10">
    <location>
        <position position="283"/>
    </location>
    <ligand>
        <name>thiamine diphosphate</name>
        <dbReference type="ChEBI" id="CHEBI:58937"/>
    </ligand>
</feature>
<dbReference type="GO" id="GO:0008661">
    <property type="term" value="F:1-deoxy-D-xylulose-5-phosphate synthase activity"/>
    <property type="evidence" value="ECO:0007669"/>
    <property type="project" value="UniProtKB-UniRule"/>
</dbReference>
<feature type="binding site" evidence="10">
    <location>
        <begin position="144"/>
        <end position="145"/>
    </location>
    <ligand>
        <name>thiamine diphosphate</name>
        <dbReference type="ChEBI" id="CHEBI:58937"/>
    </ligand>
</feature>
<dbReference type="InterPro" id="IPR020826">
    <property type="entry name" value="Transketolase_BS"/>
</dbReference>
<dbReference type="GO" id="GO:0005829">
    <property type="term" value="C:cytosol"/>
    <property type="evidence" value="ECO:0007669"/>
    <property type="project" value="TreeGrafter"/>
</dbReference>
<evidence type="ECO:0000256" key="1">
    <source>
        <dbReference type="ARBA" id="ARBA00004980"/>
    </source>
</evidence>
<feature type="binding site" evidence="10">
    <location>
        <position position="172"/>
    </location>
    <ligand>
        <name>thiamine diphosphate</name>
        <dbReference type="ChEBI" id="CHEBI:58937"/>
    </ligand>
</feature>
<reference evidence="13" key="1">
    <citation type="submission" date="2020-10" db="EMBL/GenBank/DDBJ databases">
        <authorList>
            <person name="Gilroy R."/>
        </authorList>
    </citation>
    <scope>NUCLEOTIDE SEQUENCE</scope>
    <source>
        <strain evidence="13">ChiSxjej2B14-8506</strain>
    </source>
</reference>
<dbReference type="InterPro" id="IPR033248">
    <property type="entry name" value="Transketolase_C"/>
</dbReference>
<keyword evidence="7 10" id="KW-0784">Thiamine biosynthesis</keyword>
<proteinExistence type="inferred from homology"/>
<comment type="caution">
    <text evidence="13">The sequence shown here is derived from an EMBL/GenBank/DDBJ whole genome shotgun (WGS) entry which is preliminary data.</text>
</comment>
<evidence type="ECO:0000256" key="8">
    <source>
        <dbReference type="ARBA" id="ARBA00023052"/>
    </source>
</evidence>
<evidence type="ECO:0000256" key="2">
    <source>
        <dbReference type="ARBA" id="ARBA00011081"/>
    </source>
</evidence>
<dbReference type="GO" id="GO:0016114">
    <property type="term" value="P:terpenoid biosynthetic process"/>
    <property type="evidence" value="ECO:0007669"/>
    <property type="project" value="UniProtKB-UniRule"/>
</dbReference>
<evidence type="ECO:0000256" key="9">
    <source>
        <dbReference type="ARBA" id="ARBA00023229"/>
    </source>
</evidence>
<feature type="region of interest" description="Disordered" evidence="11">
    <location>
        <begin position="510"/>
        <end position="629"/>
    </location>
</feature>
<dbReference type="GO" id="GO:0009228">
    <property type="term" value="P:thiamine biosynthetic process"/>
    <property type="evidence" value="ECO:0007669"/>
    <property type="project" value="UniProtKB-UniRule"/>
</dbReference>
<comment type="similarity">
    <text evidence="2 10">Belongs to the transketolase family. DXPS subfamily.</text>
</comment>
<dbReference type="EMBL" id="DVNK01000043">
    <property type="protein sequence ID" value="HIU47036.1"/>
    <property type="molecule type" value="Genomic_DNA"/>
</dbReference>
<dbReference type="CDD" id="cd02007">
    <property type="entry name" value="TPP_DXS"/>
    <property type="match status" value="1"/>
</dbReference>
<dbReference type="InterPro" id="IPR005475">
    <property type="entry name" value="Transketolase-like_Pyr-bd"/>
</dbReference>
<feature type="binding site" evidence="10">
    <location>
        <position position="363"/>
    </location>
    <ligand>
        <name>thiamine diphosphate</name>
        <dbReference type="ChEBI" id="CHEBI:58937"/>
    </ligand>
</feature>
<evidence type="ECO:0000256" key="4">
    <source>
        <dbReference type="ARBA" id="ARBA00022679"/>
    </source>
</evidence>
<comment type="pathway">
    <text evidence="1 10">Metabolic intermediate biosynthesis; 1-deoxy-D-xylulose 5-phosphate biosynthesis; 1-deoxy-D-xylulose 5-phosphate from D-glyceraldehyde 3-phosphate and pyruvate: step 1/1.</text>
</comment>
<keyword evidence="9 10" id="KW-0414">Isoprene biosynthesis</keyword>
<dbReference type="Gene3D" id="3.40.50.970">
    <property type="match status" value="2"/>
</dbReference>
<feature type="domain" description="Transketolase-like pyrimidine-binding" evidence="12">
    <location>
        <begin position="312"/>
        <end position="475"/>
    </location>
</feature>
<dbReference type="SUPFAM" id="SSF52518">
    <property type="entry name" value="Thiamin diphosphate-binding fold (THDP-binding)"/>
    <property type="match status" value="1"/>
</dbReference>
<keyword evidence="6 10" id="KW-0460">Magnesium</keyword>
<dbReference type="SUPFAM" id="SSF52922">
    <property type="entry name" value="TK C-terminal domain-like"/>
    <property type="match status" value="1"/>
</dbReference>
<dbReference type="HAMAP" id="MF_00315">
    <property type="entry name" value="DXP_synth"/>
    <property type="match status" value="1"/>
</dbReference>
<feature type="binding site" evidence="10">
    <location>
        <begin position="112"/>
        <end position="114"/>
    </location>
    <ligand>
        <name>thiamine diphosphate</name>
        <dbReference type="ChEBI" id="CHEBI:58937"/>
    </ligand>
</feature>
<comment type="cofactor">
    <cofactor evidence="10">
        <name>thiamine diphosphate</name>
        <dbReference type="ChEBI" id="CHEBI:58937"/>
    </cofactor>
    <text evidence="10">Binds 1 thiamine pyrophosphate per subunit.</text>
</comment>
<dbReference type="GO" id="GO:0019288">
    <property type="term" value="P:isopentenyl diphosphate biosynthetic process, methylerythritol 4-phosphate pathway"/>
    <property type="evidence" value="ECO:0007669"/>
    <property type="project" value="TreeGrafter"/>
</dbReference>
<sequence>MLSKISGPADLKALDESQLVELARELREVIIGQVSRTGGHLASNLGAVELTIALHRALDCPRDKLVFDVGHQAYVHKLLTGRYARFGTLRQQGGISGFPRRGESEYDAFSVGHASTAISAALGMARARDALGEDYQVVAVVGDGALTGGMCYEALNDLGASPTHMTIVLNDNEMSIARNVGALSRYLTRLRNSPAYRATKARVRMRLGRLPVLGPRLIRVIERVKDALKLMLVRGSFFEIFGLEYVGPVDGHDLRALGEALAYASHAVRPVLLHVITQKGHGYAPAEHSPERFHGTAPFFIETGEAQSAPVTLNSDEMARGLTELMRSDRRVVGITAAMPAGTGMNLVAKQCPGRVFDVGIAEEHAVTLAAGMAAAGARPYVCLYSTFMQRAFDQLLHDVALDALPVCLLLDRAGVSGADGATHQGVFDLAFLSIAPGLRVMSPRCGEELRLMLKFALELNAPCAIRYARDADADLCGGVAPIEDGHWERVALAGTGGDSAHAGLAVASNAPEHSAPATAGNVPGQSTSTVASNAPEHSEPTAASNVPEHSAPATAGNALEHSAQAAASNAPEHSSPTVASNAPEHSEPTATSNVPEHSTPTAASSAHSHDRLAVESDGSAQGGPADGSHAGAAPCVTFIAVGCMVNAALRAGELLRRDGVCAQVINARFVRPLDAVMLNEVRGAVVTVEDGIVSGGFGESVKLALARRDERGGPGARVLCLGYPDEFIEHASRGALLRQYGLDAPGIARSALEWVRRD</sequence>
<dbReference type="InterPro" id="IPR029061">
    <property type="entry name" value="THDP-binding"/>
</dbReference>
<accession>A0A9D1LS63</accession>
<reference evidence="13" key="2">
    <citation type="journal article" date="2021" name="PeerJ">
        <title>Extensive microbial diversity within the chicken gut microbiome revealed by metagenomics and culture.</title>
        <authorList>
            <person name="Gilroy R."/>
            <person name="Ravi A."/>
            <person name="Getino M."/>
            <person name="Pursley I."/>
            <person name="Horton D.L."/>
            <person name="Alikhan N.F."/>
            <person name="Baker D."/>
            <person name="Gharbi K."/>
            <person name="Hall N."/>
            <person name="Watson M."/>
            <person name="Adriaenssens E.M."/>
            <person name="Foster-Nyarko E."/>
            <person name="Jarju S."/>
            <person name="Secka A."/>
            <person name="Antonio M."/>
            <person name="Oren A."/>
            <person name="Chaudhuri R.R."/>
            <person name="La Ragione R."/>
            <person name="Hildebrand F."/>
            <person name="Pallen M.J."/>
        </authorList>
    </citation>
    <scope>NUCLEOTIDE SEQUENCE</scope>
    <source>
        <strain evidence="13">ChiSxjej2B14-8506</strain>
    </source>
</reference>
<gene>
    <name evidence="10" type="primary">dxs</name>
    <name evidence="13" type="ORF">IAC59_07225</name>
</gene>
<evidence type="ECO:0000256" key="7">
    <source>
        <dbReference type="ARBA" id="ARBA00022977"/>
    </source>
</evidence>
<dbReference type="SMART" id="SM00861">
    <property type="entry name" value="Transket_pyr"/>
    <property type="match status" value="1"/>
</dbReference>
<feature type="compositionally biased region" description="Polar residues" evidence="11">
    <location>
        <begin position="566"/>
        <end position="581"/>
    </location>
</feature>
<dbReference type="AlphaFoldDB" id="A0A9D1LS63"/>
<dbReference type="Gene3D" id="3.40.50.920">
    <property type="match status" value="1"/>
</dbReference>
<evidence type="ECO:0000256" key="10">
    <source>
        <dbReference type="HAMAP-Rule" id="MF_00315"/>
    </source>
</evidence>
<keyword evidence="8 10" id="KW-0786">Thiamine pyrophosphate</keyword>
<dbReference type="Pfam" id="PF02780">
    <property type="entry name" value="Transketolase_C"/>
    <property type="match status" value="1"/>
</dbReference>
<comment type="catalytic activity">
    <reaction evidence="10">
        <text>D-glyceraldehyde 3-phosphate + pyruvate + H(+) = 1-deoxy-D-xylulose 5-phosphate + CO2</text>
        <dbReference type="Rhea" id="RHEA:12605"/>
        <dbReference type="ChEBI" id="CHEBI:15361"/>
        <dbReference type="ChEBI" id="CHEBI:15378"/>
        <dbReference type="ChEBI" id="CHEBI:16526"/>
        <dbReference type="ChEBI" id="CHEBI:57792"/>
        <dbReference type="ChEBI" id="CHEBI:59776"/>
        <dbReference type="EC" id="2.2.1.7"/>
    </reaction>
</comment>
<dbReference type="InterPro" id="IPR005477">
    <property type="entry name" value="Dxylulose-5-P_synthase"/>
</dbReference>
<evidence type="ECO:0000256" key="3">
    <source>
        <dbReference type="ARBA" id="ARBA00011738"/>
    </source>
</evidence>
<dbReference type="NCBIfam" id="NF003933">
    <property type="entry name" value="PRK05444.2-2"/>
    <property type="match status" value="1"/>
</dbReference>
<comment type="subunit">
    <text evidence="3 10">Homodimer.</text>
</comment>
<name>A0A9D1LS63_9FIRM</name>
<evidence type="ECO:0000313" key="14">
    <source>
        <dbReference type="Proteomes" id="UP000824123"/>
    </source>
</evidence>
<dbReference type="InterPro" id="IPR009014">
    <property type="entry name" value="Transketo_C/PFOR_II"/>
</dbReference>
<comment type="cofactor">
    <cofactor evidence="10">
        <name>Mg(2+)</name>
        <dbReference type="ChEBI" id="CHEBI:18420"/>
    </cofactor>
    <text evidence="10">Binds 1 Mg(2+) ion per subunit.</text>
</comment>
<organism evidence="13 14">
    <name type="scientific">Candidatus Fimadaptatus faecigallinarum</name>
    <dbReference type="NCBI Taxonomy" id="2840814"/>
    <lineage>
        <taxon>Bacteria</taxon>
        <taxon>Bacillati</taxon>
        <taxon>Bacillota</taxon>
        <taxon>Clostridia</taxon>
        <taxon>Eubacteriales</taxon>
        <taxon>Candidatus Fimadaptatus</taxon>
    </lineage>
</organism>
<dbReference type="Proteomes" id="UP000824123">
    <property type="component" value="Unassembled WGS sequence"/>
</dbReference>
<evidence type="ECO:0000256" key="5">
    <source>
        <dbReference type="ARBA" id="ARBA00022723"/>
    </source>
</evidence>
<feature type="compositionally biased region" description="Polar residues" evidence="11">
    <location>
        <begin position="524"/>
        <end position="533"/>
    </location>
</feature>
<dbReference type="EC" id="2.2.1.7" evidence="10"/>
<dbReference type="PROSITE" id="PS00802">
    <property type="entry name" value="TRANSKETOLASE_2"/>
    <property type="match status" value="1"/>
</dbReference>
<dbReference type="GO" id="GO:0000287">
    <property type="term" value="F:magnesium ion binding"/>
    <property type="evidence" value="ECO:0007669"/>
    <property type="project" value="UniProtKB-UniRule"/>
</dbReference>
<comment type="function">
    <text evidence="10">Catalyzes the acyloin condensation reaction between C atoms 2 and 3 of pyruvate and glyceraldehyde 3-phosphate to yield 1-deoxy-D-xylulose-5-phosphate (DXP).</text>
</comment>
<evidence type="ECO:0000259" key="12">
    <source>
        <dbReference type="SMART" id="SM00861"/>
    </source>
</evidence>
<evidence type="ECO:0000256" key="11">
    <source>
        <dbReference type="SAM" id="MobiDB-lite"/>
    </source>
</evidence>